<gene>
    <name evidence="1" type="ORF">ANHYDRO_00857</name>
</gene>
<sequence length="90" mass="10778">MEIIPKIPIKTRKMTLKFKDKKNESRSLPSGKNYMFVDGKLIREIDGFSDRIENFEYEVGKNLKLNLEGRIRLILNYWQVLKMKCQRKVN</sequence>
<dbReference type="Proteomes" id="UP000005451">
    <property type="component" value="Unassembled WGS sequence"/>
</dbReference>
<accession>B6W8M9</accession>
<reference evidence="1 2" key="1">
    <citation type="submission" date="2008-09" db="EMBL/GenBank/DDBJ databases">
        <authorList>
            <person name="Fulton L."/>
            <person name="Clifton S."/>
            <person name="Fulton B."/>
            <person name="Xu J."/>
            <person name="Minx P."/>
            <person name="Pepin K.H."/>
            <person name="Johnson M."/>
            <person name="Thiruvilangam P."/>
            <person name="Bhonagiri V."/>
            <person name="Nash W.E."/>
            <person name="Mardis E.R."/>
            <person name="Wilson R.K."/>
        </authorList>
    </citation>
    <scope>NUCLEOTIDE SEQUENCE [LARGE SCALE GENOMIC DNA]</scope>
    <source>
        <strain evidence="1 2">DSM 7454</strain>
    </source>
</reference>
<dbReference type="eggNOG" id="ENOG5030GQC">
    <property type="taxonomic scope" value="Bacteria"/>
</dbReference>
<reference evidence="1 2" key="2">
    <citation type="submission" date="2008-10" db="EMBL/GenBank/DDBJ databases">
        <title>Draft genome sequence of Anaerococcus hydrogenalis (DSM 7454).</title>
        <authorList>
            <person name="Sudarsanam P."/>
            <person name="Ley R."/>
            <person name="Guruge J."/>
            <person name="Turnbaugh P.J."/>
            <person name="Mahowald M."/>
            <person name="Liep D."/>
            <person name="Gordon J."/>
        </authorList>
    </citation>
    <scope>NUCLEOTIDE SEQUENCE [LARGE SCALE GENOMIC DNA]</scope>
    <source>
        <strain evidence="1 2">DSM 7454</strain>
    </source>
</reference>
<evidence type="ECO:0000313" key="1">
    <source>
        <dbReference type="EMBL" id="EEB36205.1"/>
    </source>
</evidence>
<dbReference type="RefSeq" id="WP_004813663.1">
    <property type="nucleotide sequence ID" value="NZ_ABXA01000020.1"/>
</dbReference>
<name>B6W8M9_9FIRM</name>
<evidence type="ECO:0000313" key="2">
    <source>
        <dbReference type="Proteomes" id="UP000005451"/>
    </source>
</evidence>
<protein>
    <submittedName>
        <fullName evidence="1">Uncharacterized protein</fullName>
    </submittedName>
</protein>
<organism evidence="1 2">
    <name type="scientific">Anaerococcus hydrogenalis DSM 7454</name>
    <dbReference type="NCBI Taxonomy" id="561177"/>
    <lineage>
        <taxon>Bacteria</taxon>
        <taxon>Bacillati</taxon>
        <taxon>Bacillota</taxon>
        <taxon>Tissierellia</taxon>
        <taxon>Tissierellales</taxon>
        <taxon>Peptoniphilaceae</taxon>
        <taxon>Anaerococcus</taxon>
    </lineage>
</organism>
<dbReference type="STRING" id="561177.ANHYDRO_00857"/>
<comment type="caution">
    <text evidence="1">The sequence shown here is derived from an EMBL/GenBank/DDBJ whole genome shotgun (WGS) entry which is preliminary data.</text>
</comment>
<dbReference type="EMBL" id="ABXA01000020">
    <property type="protein sequence ID" value="EEB36205.1"/>
    <property type="molecule type" value="Genomic_DNA"/>
</dbReference>
<proteinExistence type="predicted"/>
<dbReference type="AlphaFoldDB" id="B6W8M9"/>